<dbReference type="PANTHER" id="PTHR43304">
    <property type="entry name" value="PHYTOCHROME-LIKE PROTEIN CPH1"/>
    <property type="match status" value="1"/>
</dbReference>
<accession>A0A089YP22</accession>
<name>A0A089YP22_9PSED</name>
<dbReference type="Gene3D" id="3.30.565.10">
    <property type="entry name" value="Histidine kinase-like ATPase, C-terminal domain"/>
    <property type="match status" value="1"/>
</dbReference>
<dbReference type="HOGENOM" id="CLU_000445_114_71_6"/>
<dbReference type="CDD" id="cd00130">
    <property type="entry name" value="PAS"/>
    <property type="match status" value="1"/>
</dbReference>
<reference evidence="7 8" key="1">
    <citation type="journal article" date="2015" name="J. Biotechnol.">
        <title>Complete genome sequence of Pseudomonas rhizosphaerae IH5T (=DSM 16299T), a phosphate-solubilizing rhizobacterium for bacterial biofertilizer.</title>
        <authorList>
            <person name="Kwak Y."/>
            <person name="Jung B.K."/>
            <person name="Shin J.H."/>
        </authorList>
    </citation>
    <scope>NUCLEOTIDE SEQUENCE [LARGE SCALE GENOMIC DNA]</scope>
    <source>
        <strain evidence="7">DSM 16299</strain>
    </source>
</reference>
<keyword evidence="8" id="KW-1185">Reference proteome</keyword>
<sequence length="335" mass="36890">MSEPTDLLRPGAGLGEAEFRELADNAPVLIWRAGIDKQCDWFNKPWLDFTGKTQKQLCGYGWGDDVHPDDLDLCTRNYEQAFDARTSFSTPYRLRRHDGIYRWFLDHGAPFYRQGEFAGYFGSCTDITAQKELEAHQDVLVSELNHRVKNNLQLIIAFLQMSKLRAQGEEARQLLESAIARIQGVGTVQAELYRSASGTVDLAHYLPHLIRASIEAERDDSIHLSVDADTAYAPFKLASDLGLIVNELVANAIRHGNQRTTQIHFSLKRLATGELQLTVSDRGQGFTATQLTNAGAAGSKLSGQGLIGALAKRCGAALNRSNADGAVVTLTLPHP</sequence>
<dbReference type="InterPro" id="IPR003594">
    <property type="entry name" value="HATPase_dom"/>
</dbReference>
<dbReference type="SUPFAM" id="SSF55874">
    <property type="entry name" value="ATPase domain of HSP90 chaperone/DNA topoisomerase II/histidine kinase"/>
    <property type="match status" value="1"/>
</dbReference>
<dbReference type="SMART" id="SM00091">
    <property type="entry name" value="PAS"/>
    <property type="match status" value="1"/>
</dbReference>
<evidence type="ECO:0000256" key="2">
    <source>
        <dbReference type="ARBA" id="ARBA00012438"/>
    </source>
</evidence>
<protein>
    <recommendedName>
        <fullName evidence="2">histidine kinase</fullName>
        <ecNumber evidence="2">2.7.13.3</ecNumber>
    </recommendedName>
</protein>
<dbReference type="Pfam" id="PF07568">
    <property type="entry name" value="HisKA_2"/>
    <property type="match status" value="1"/>
</dbReference>
<dbReference type="Gene3D" id="3.30.450.20">
    <property type="entry name" value="PAS domain"/>
    <property type="match status" value="1"/>
</dbReference>
<proteinExistence type="predicted"/>
<dbReference type="InterPro" id="IPR000700">
    <property type="entry name" value="PAS-assoc_C"/>
</dbReference>
<dbReference type="Pfam" id="PF13581">
    <property type="entry name" value="HATPase_c_2"/>
    <property type="match status" value="1"/>
</dbReference>
<dbReference type="SUPFAM" id="SSF55785">
    <property type="entry name" value="PYP-like sensor domain (PAS domain)"/>
    <property type="match status" value="1"/>
</dbReference>
<dbReference type="GO" id="GO:0004673">
    <property type="term" value="F:protein histidine kinase activity"/>
    <property type="evidence" value="ECO:0007669"/>
    <property type="project" value="UniProtKB-EC"/>
</dbReference>
<evidence type="ECO:0000313" key="8">
    <source>
        <dbReference type="Proteomes" id="UP000029499"/>
    </source>
</evidence>
<comment type="catalytic activity">
    <reaction evidence="1">
        <text>ATP + protein L-histidine = ADP + protein N-phospho-L-histidine.</text>
        <dbReference type="EC" id="2.7.13.3"/>
    </reaction>
</comment>
<evidence type="ECO:0000256" key="1">
    <source>
        <dbReference type="ARBA" id="ARBA00000085"/>
    </source>
</evidence>
<dbReference type="InterPro" id="IPR011495">
    <property type="entry name" value="Sig_transdc_His_kin_sub2_dim/P"/>
</dbReference>
<dbReference type="PROSITE" id="PS50113">
    <property type="entry name" value="PAC"/>
    <property type="match status" value="1"/>
</dbReference>
<dbReference type="AlphaFoldDB" id="A0A089YP22"/>
<dbReference type="InterPro" id="IPR035965">
    <property type="entry name" value="PAS-like_dom_sf"/>
</dbReference>
<feature type="domain" description="PAC" evidence="6">
    <location>
        <begin position="88"/>
        <end position="139"/>
    </location>
</feature>
<keyword evidence="4" id="KW-0808">Transferase</keyword>
<dbReference type="EMBL" id="CP009533">
    <property type="protein sequence ID" value="AIS18198.1"/>
    <property type="molecule type" value="Genomic_DNA"/>
</dbReference>
<dbReference type="Pfam" id="PF08447">
    <property type="entry name" value="PAS_3"/>
    <property type="match status" value="1"/>
</dbReference>
<evidence type="ECO:0000256" key="5">
    <source>
        <dbReference type="ARBA" id="ARBA00022777"/>
    </source>
</evidence>
<evidence type="ECO:0000256" key="3">
    <source>
        <dbReference type="ARBA" id="ARBA00022553"/>
    </source>
</evidence>
<dbReference type="PANTHER" id="PTHR43304:SF1">
    <property type="entry name" value="PAC DOMAIN-CONTAINING PROTEIN"/>
    <property type="match status" value="1"/>
</dbReference>
<organism evidence="7 8">
    <name type="scientific">Pseudomonas rhizosphaerae</name>
    <dbReference type="NCBI Taxonomy" id="216142"/>
    <lineage>
        <taxon>Bacteria</taxon>
        <taxon>Pseudomonadati</taxon>
        <taxon>Pseudomonadota</taxon>
        <taxon>Gammaproteobacteria</taxon>
        <taxon>Pseudomonadales</taxon>
        <taxon>Pseudomonadaceae</taxon>
        <taxon>Pseudomonas</taxon>
    </lineage>
</organism>
<dbReference type="KEGG" id="prh:LT40_12715"/>
<keyword evidence="3" id="KW-0597">Phosphoprotein</keyword>
<dbReference type="eggNOG" id="COG3920">
    <property type="taxonomic scope" value="Bacteria"/>
</dbReference>
<dbReference type="CDD" id="cd16936">
    <property type="entry name" value="HATPase_RsbW-like"/>
    <property type="match status" value="1"/>
</dbReference>
<dbReference type="FunFam" id="3.30.450.20:FF:000099">
    <property type="entry name" value="Sensory box sensor histidine kinase"/>
    <property type="match status" value="1"/>
</dbReference>
<dbReference type="InterPro" id="IPR013655">
    <property type="entry name" value="PAS_fold_3"/>
</dbReference>
<dbReference type="Proteomes" id="UP000029499">
    <property type="component" value="Chromosome"/>
</dbReference>
<dbReference type="EC" id="2.7.13.3" evidence="2"/>
<dbReference type="NCBIfam" id="TIGR00229">
    <property type="entry name" value="sensory_box"/>
    <property type="match status" value="1"/>
</dbReference>
<dbReference type="InterPro" id="IPR001610">
    <property type="entry name" value="PAC"/>
</dbReference>
<dbReference type="InterPro" id="IPR000014">
    <property type="entry name" value="PAS"/>
</dbReference>
<dbReference type="InterPro" id="IPR052162">
    <property type="entry name" value="Sensor_kinase/Photoreceptor"/>
</dbReference>
<dbReference type="eggNOG" id="COG2202">
    <property type="taxonomic scope" value="Bacteria"/>
</dbReference>
<evidence type="ECO:0000256" key="4">
    <source>
        <dbReference type="ARBA" id="ARBA00022679"/>
    </source>
</evidence>
<dbReference type="STRING" id="216142.LT40_12715"/>
<gene>
    <name evidence="7" type="ORF">LT40_12715</name>
</gene>
<dbReference type="InterPro" id="IPR036890">
    <property type="entry name" value="HATPase_C_sf"/>
</dbReference>
<dbReference type="SMART" id="SM00086">
    <property type="entry name" value="PAC"/>
    <property type="match status" value="1"/>
</dbReference>
<dbReference type="RefSeq" id="WP_043190569.1">
    <property type="nucleotide sequence ID" value="NZ_CP009533.1"/>
</dbReference>
<evidence type="ECO:0000313" key="7">
    <source>
        <dbReference type="EMBL" id="AIS18198.1"/>
    </source>
</evidence>
<evidence type="ECO:0000259" key="6">
    <source>
        <dbReference type="PROSITE" id="PS50113"/>
    </source>
</evidence>
<keyword evidence="5" id="KW-0418">Kinase</keyword>
<dbReference type="OrthoDB" id="9816309at2"/>